<evidence type="ECO:0000256" key="1">
    <source>
        <dbReference type="SAM" id="Phobius"/>
    </source>
</evidence>
<dbReference type="STRING" id="243159.AFE_0408"/>
<organism evidence="3 4">
    <name type="scientific">Acidithiobacillus ferrooxidans (strain ATCC 23270 / DSM 14882 / CIP 104768 / NCIMB 8455)</name>
    <name type="common">Ferrobacillus ferrooxidans (strain ATCC 23270)</name>
    <dbReference type="NCBI Taxonomy" id="243159"/>
    <lineage>
        <taxon>Bacteria</taxon>
        <taxon>Pseudomonadati</taxon>
        <taxon>Pseudomonadota</taxon>
        <taxon>Acidithiobacillia</taxon>
        <taxon>Acidithiobacillales</taxon>
        <taxon>Acidithiobacillaceae</taxon>
        <taxon>Acidithiobacillus</taxon>
    </lineage>
</organism>
<dbReference type="EMBL" id="CP001219">
    <property type="protein sequence ID" value="ACK79581.1"/>
    <property type="molecule type" value="Genomic_DNA"/>
</dbReference>
<proteinExistence type="predicted"/>
<evidence type="ECO:0000313" key="3">
    <source>
        <dbReference type="EMBL" id="ACK79581.1"/>
    </source>
</evidence>
<keyword evidence="1" id="KW-1133">Transmembrane helix</keyword>
<protein>
    <recommendedName>
        <fullName evidence="2">Inner membrane protein YgaP-like transmembrane domain-containing protein</fullName>
    </recommendedName>
</protein>
<keyword evidence="4" id="KW-1185">Reference proteome</keyword>
<keyword evidence="1" id="KW-0472">Membrane</keyword>
<dbReference type="KEGG" id="afr:AFE_0408"/>
<evidence type="ECO:0000259" key="2">
    <source>
        <dbReference type="Pfam" id="PF11127"/>
    </source>
</evidence>
<reference evidence="3 4" key="1">
    <citation type="journal article" date="2008" name="BMC Genomics">
        <title>Acidithiobacillus ferrooxidans metabolism: from genome sequence to industrial applications.</title>
        <authorList>
            <person name="Valdes J."/>
            <person name="Pedroso I."/>
            <person name="Quatrini R."/>
            <person name="Dodson R.J."/>
            <person name="Tettelin H."/>
            <person name="Blake R.II."/>
            <person name="Eisen J.A."/>
            <person name="Holmes D.S."/>
        </authorList>
    </citation>
    <scope>NUCLEOTIDE SEQUENCE [LARGE SCALE GENOMIC DNA]</scope>
    <source>
        <strain evidence="4">ATCC 23270 / DSM 14882 / CIP 104768 / NCIMB 8455</strain>
    </source>
</reference>
<evidence type="ECO:0000313" key="4">
    <source>
        <dbReference type="Proteomes" id="UP000001362"/>
    </source>
</evidence>
<dbReference type="PaxDb" id="243159-AFE_0408"/>
<dbReference type="InterPro" id="IPR021309">
    <property type="entry name" value="YgaP-like_TM"/>
</dbReference>
<feature type="transmembrane region" description="Helical" evidence="1">
    <location>
        <begin position="46"/>
        <end position="65"/>
    </location>
</feature>
<sequence>MTPGGIGDAVAGRPDQTYSAIHIWFSDLRRNRTVKIIKNMNTTERWLRIYFGAIIFLVYFVNPFPYKEWTFSGLLLIATGVIGYCPVYSLLKKPKTAPTPDSMADR</sequence>
<dbReference type="HOGENOM" id="CLU_176022_5_0_6"/>
<gene>
    <name evidence="3" type="ordered locus">AFE_0408</name>
</gene>
<dbReference type="Proteomes" id="UP000001362">
    <property type="component" value="Chromosome"/>
</dbReference>
<dbReference type="eggNOG" id="ENOG50313DS">
    <property type="taxonomic scope" value="Bacteria"/>
</dbReference>
<accession>B7J4F1</accession>
<dbReference type="AlphaFoldDB" id="B7J4F1"/>
<dbReference type="Pfam" id="PF11127">
    <property type="entry name" value="YgaP-like_TM"/>
    <property type="match status" value="1"/>
</dbReference>
<keyword evidence="1" id="KW-0812">Transmembrane</keyword>
<feature type="transmembrane region" description="Helical" evidence="1">
    <location>
        <begin position="71"/>
        <end position="91"/>
    </location>
</feature>
<feature type="domain" description="Inner membrane protein YgaP-like transmembrane" evidence="2">
    <location>
        <begin position="38"/>
        <end position="98"/>
    </location>
</feature>
<name>B7J4F1_ACIF2</name>